<gene>
    <name evidence="1" type="ORF">skT53_28790</name>
</gene>
<dbReference type="Proteomes" id="UP000593802">
    <property type="component" value="Chromosome"/>
</dbReference>
<dbReference type="KEGG" id="eff:skT53_28790"/>
<proteinExistence type="predicted"/>
<protein>
    <submittedName>
        <fullName evidence="1">Uncharacterized protein</fullName>
    </submittedName>
</protein>
<evidence type="ECO:0000313" key="1">
    <source>
        <dbReference type="EMBL" id="BCJ87894.1"/>
    </source>
</evidence>
<evidence type="ECO:0000313" key="2">
    <source>
        <dbReference type="Proteomes" id="UP000593802"/>
    </source>
</evidence>
<dbReference type="AlphaFoldDB" id="A0A7I8DCS1"/>
<name>A0A7I8DCS1_9BACL</name>
<reference evidence="1 2" key="1">
    <citation type="submission" date="2020-08" db="EMBL/GenBank/DDBJ databases">
        <title>Complete Genome Sequence of Effusibacillus dendaii Strain skT53, Isolated from Farmland soil.</title>
        <authorList>
            <person name="Konishi T."/>
            <person name="Kawasaki H."/>
        </authorList>
    </citation>
    <scope>NUCLEOTIDE SEQUENCE [LARGE SCALE GENOMIC DNA]</scope>
    <source>
        <strain evidence="2">skT53</strain>
    </source>
</reference>
<organism evidence="1 2">
    <name type="scientific">Effusibacillus dendaii</name>
    <dbReference type="NCBI Taxonomy" id="2743772"/>
    <lineage>
        <taxon>Bacteria</taxon>
        <taxon>Bacillati</taxon>
        <taxon>Bacillota</taxon>
        <taxon>Bacilli</taxon>
        <taxon>Bacillales</taxon>
        <taxon>Alicyclobacillaceae</taxon>
        <taxon>Effusibacillus</taxon>
    </lineage>
</organism>
<sequence length="70" mass="8168">MLTWMSTFLAGFPYLIVLSVACAPRVLVPFGYKERLSLNIHEHLERRDKCYLTISEHTLQLVNSVTKRIF</sequence>
<accession>A0A7I8DCS1</accession>
<dbReference type="EMBL" id="AP023366">
    <property type="protein sequence ID" value="BCJ87894.1"/>
    <property type="molecule type" value="Genomic_DNA"/>
</dbReference>
<keyword evidence="2" id="KW-1185">Reference proteome</keyword>